<gene>
    <name evidence="2" type="ORF">B0T16DRAFT_415371</name>
</gene>
<name>A0AA39Y0Z2_9PEZI</name>
<feature type="signal peptide" evidence="1">
    <location>
        <begin position="1"/>
        <end position="18"/>
    </location>
</feature>
<comment type="caution">
    <text evidence="2">The sequence shown here is derived from an EMBL/GenBank/DDBJ whole genome shotgun (WGS) entry which is preliminary data.</text>
</comment>
<proteinExistence type="predicted"/>
<reference evidence="2" key="1">
    <citation type="submission" date="2023-06" db="EMBL/GenBank/DDBJ databases">
        <title>Genome-scale phylogeny and comparative genomics of the fungal order Sordariales.</title>
        <authorList>
            <consortium name="Lawrence Berkeley National Laboratory"/>
            <person name="Hensen N."/>
            <person name="Bonometti L."/>
            <person name="Westerberg I."/>
            <person name="Brannstrom I.O."/>
            <person name="Guillou S."/>
            <person name="Cros-Aarteil S."/>
            <person name="Calhoun S."/>
            <person name="Haridas S."/>
            <person name="Kuo A."/>
            <person name="Mondo S."/>
            <person name="Pangilinan J."/>
            <person name="Riley R."/>
            <person name="Labutti K."/>
            <person name="Andreopoulos B."/>
            <person name="Lipzen A."/>
            <person name="Chen C."/>
            <person name="Yanf M."/>
            <person name="Daum C."/>
            <person name="Ng V."/>
            <person name="Clum A."/>
            <person name="Steindorff A."/>
            <person name="Ohm R."/>
            <person name="Martin F."/>
            <person name="Silar P."/>
            <person name="Natvig D."/>
            <person name="Lalanne C."/>
            <person name="Gautier V."/>
            <person name="Ament-Velasquez S.L."/>
            <person name="Kruys A."/>
            <person name="Hutchinson M.I."/>
            <person name="Powell A.J."/>
            <person name="Barry K."/>
            <person name="Miller A.N."/>
            <person name="Grigoriev I.V."/>
            <person name="Debuchy R."/>
            <person name="Gladieux P."/>
            <person name="Thoren M.H."/>
            <person name="Johannesson H."/>
        </authorList>
    </citation>
    <scope>NUCLEOTIDE SEQUENCE</scope>
    <source>
        <strain evidence="2">SMH2532-1</strain>
    </source>
</reference>
<evidence type="ECO:0000256" key="1">
    <source>
        <dbReference type="SAM" id="SignalP"/>
    </source>
</evidence>
<dbReference type="EMBL" id="JAULSV010000005">
    <property type="protein sequence ID" value="KAK0643121.1"/>
    <property type="molecule type" value="Genomic_DNA"/>
</dbReference>
<keyword evidence="3" id="KW-1185">Reference proteome</keyword>
<sequence length="135" mass="14732">MPTSSWLFRPTLLPLVACRFGCVARAGMPLTRCNDVMPCCLSTRRMSCSASSWTIVDGLGSLMIGRVVVSARSHFEAPFESLAERDPPSHPDRAILFPFFNLIGYSRLITRASLLTGLGGKFILSHAGVVTQQCQ</sequence>
<dbReference type="AlphaFoldDB" id="A0AA39Y0Z2"/>
<evidence type="ECO:0000313" key="2">
    <source>
        <dbReference type="EMBL" id="KAK0643121.1"/>
    </source>
</evidence>
<evidence type="ECO:0008006" key="4">
    <source>
        <dbReference type="Google" id="ProtNLM"/>
    </source>
</evidence>
<keyword evidence="1" id="KW-0732">Signal</keyword>
<feature type="chain" id="PRO_5041383752" description="Secreted protein" evidence="1">
    <location>
        <begin position="19"/>
        <end position="135"/>
    </location>
</feature>
<evidence type="ECO:0000313" key="3">
    <source>
        <dbReference type="Proteomes" id="UP001174936"/>
    </source>
</evidence>
<organism evidence="2 3">
    <name type="scientific">Cercophora newfieldiana</name>
    <dbReference type="NCBI Taxonomy" id="92897"/>
    <lineage>
        <taxon>Eukaryota</taxon>
        <taxon>Fungi</taxon>
        <taxon>Dikarya</taxon>
        <taxon>Ascomycota</taxon>
        <taxon>Pezizomycotina</taxon>
        <taxon>Sordariomycetes</taxon>
        <taxon>Sordariomycetidae</taxon>
        <taxon>Sordariales</taxon>
        <taxon>Lasiosphaeriaceae</taxon>
        <taxon>Cercophora</taxon>
    </lineage>
</organism>
<protein>
    <recommendedName>
        <fullName evidence="4">Secreted protein</fullName>
    </recommendedName>
</protein>
<accession>A0AA39Y0Z2</accession>
<dbReference type="Proteomes" id="UP001174936">
    <property type="component" value="Unassembled WGS sequence"/>
</dbReference>